<proteinExistence type="predicted"/>
<keyword evidence="1" id="KW-0472">Membrane</keyword>
<evidence type="ECO:0000313" key="3">
    <source>
        <dbReference type="Proteomes" id="UP000051378"/>
    </source>
</evidence>
<reference evidence="2 3" key="1">
    <citation type="journal article" date="2015" name="Genome Announc.">
        <title>Expanding the biotechnology potential of lactobacilli through comparative genomics of 213 strains and associated genera.</title>
        <authorList>
            <person name="Sun Z."/>
            <person name="Harris H.M."/>
            <person name="McCann A."/>
            <person name="Guo C."/>
            <person name="Argimon S."/>
            <person name="Zhang W."/>
            <person name="Yang X."/>
            <person name="Jeffery I.B."/>
            <person name="Cooney J.C."/>
            <person name="Kagawa T.F."/>
            <person name="Liu W."/>
            <person name="Song Y."/>
            <person name="Salvetti E."/>
            <person name="Wrobel A."/>
            <person name="Rasinkangas P."/>
            <person name="Parkhill J."/>
            <person name="Rea M.C."/>
            <person name="O'Sullivan O."/>
            <person name="Ritari J."/>
            <person name="Douillard F.P."/>
            <person name="Paul Ross R."/>
            <person name="Yang R."/>
            <person name="Briner A.E."/>
            <person name="Felis G.E."/>
            <person name="de Vos W.M."/>
            <person name="Barrangou R."/>
            <person name="Klaenhammer T.R."/>
            <person name="Caufield P.W."/>
            <person name="Cui Y."/>
            <person name="Zhang H."/>
            <person name="O'Toole P.W."/>
        </authorList>
    </citation>
    <scope>NUCLEOTIDE SEQUENCE [LARGE SCALE GENOMIC DNA]</scope>
    <source>
        <strain evidence="2 3">DSM 23037</strain>
    </source>
</reference>
<keyword evidence="3" id="KW-1185">Reference proteome</keyword>
<comment type="caution">
    <text evidence="2">The sequence shown here is derived from an EMBL/GenBank/DDBJ whole genome shotgun (WGS) entry which is preliminary data.</text>
</comment>
<dbReference type="PATRIC" id="fig|1423744.4.peg.160"/>
<evidence type="ECO:0000313" key="2">
    <source>
        <dbReference type="EMBL" id="KRN04479.1"/>
    </source>
</evidence>
<dbReference type="EMBL" id="AYZL01000010">
    <property type="protein sequence ID" value="KRN04479.1"/>
    <property type="molecule type" value="Genomic_DNA"/>
</dbReference>
<protein>
    <submittedName>
        <fullName evidence="2">Uncharacterized protein</fullName>
    </submittedName>
</protein>
<keyword evidence="1" id="KW-1133">Transmembrane helix</keyword>
<organism evidence="2 3">
    <name type="scientific">Holzapfeliella floricola DSM 23037 = JCM 16512</name>
    <dbReference type="NCBI Taxonomy" id="1423744"/>
    <lineage>
        <taxon>Bacteria</taxon>
        <taxon>Bacillati</taxon>
        <taxon>Bacillota</taxon>
        <taxon>Bacilli</taxon>
        <taxon>Lactobacillales</taxon>
        <taxon>Lactobacillaceae</taxon>
        <taxon>Holzapfeliella</taxon>
    </lineage>
</organism>
<evidence type="ECO:0000256" key="1">
    <source>
        <dbReference type="SAM" id="Phobius"/>
    </source>
</evidence>
<dbReference type="AlphaFoldDB" id="A0A0R2DK30"/>
<feature type="transmembrane region" description="Helical" evidence="1">
    <location>
        <begin position="29"/>
        <end position="49"/>
    </location>
</feature>
<dbReference type="Proteomes" id="UP000051378">
    <property type="component" value="Unassembled WGS sequence"/>
</dbReference>
<accession>A0A0R2DK30</accession>
<sequence length="50" mass="5770">MITSFLISLSVFCFVFAFATRKHFNYAKVLFPLAIIFIVLAIIASYFLFN</sequence>
<keyword evidence="1" id="KW-0812">Transmembrane</keyword>
<dbReference type="STRING" id="1423744.FC86_GL000156"/>
<gene>
    <name evidence="2" type="ORF">FC86_GL000156</name>
</gene>
<name>A0A0R2DK30_9LACO</name>